<dbReference type="AlphaFoldDB" id="A0AAD4EAV0"/>
<proteinExistence type="predicted"/>
<evidence type="ECO:0000313" key="2">
    <source>
        <dbReference type="Proteomes" id="UP001195769"/>
    </source>
</evidence>
<evidence type="ECO:0000313" key="1">
    <source>
        <dbReference type="EMBL" id="KAG1902888.1"/>
    </source>
</evidence>
<accession>A0AAD4EAV0</accession>
<dbReference type="EMBL" id="JABBWK010000015">
    <property type="protein sequence ID" value="KAG1902888.1"/>
    <property type="molecule type" value="Genomic_DNA"/>
</dbReference>
<name>A0AAD4EAV0_9AGAM</name>
<comment type="caution">
    <text evidence="1">The sequence shown here is derived from an EMBL/GenBank/DDBJ whole genome shotgun (WGS) entry which is preliminary data.</text>
</comment>
<organism evidence="1 2">
    <name type="scientific">Suillus fuscotomentosus</name>
    <dbReference type="NCBI Taxonomy" id="1912939"/>
    <lineage>
        <taxon>Eukaryota</taxon>
        <taxon>Fungi</taxon>
        <taxon>Dikarya</taxon>
        <taxon>Basidiomycota</taxon>
        <taxon>Agaricomycotina</taxon>
        <taxon>Agaricomycetes</taxon>
        <taxon>Agaricomycetidae</taxon>
        <taxon>Boletales</taxon>
        <taxon>Suillineae</taxon>
        <taxon>Suillaceae</taxon>
        <taxon>Suillus</taxon>
    </lineage>
</organism>
<reference evidence="1" key="1">
    <citation type="journal article" date="2020" name="New Phytol.">
        <title>Comparative genomics reveals dynamic genome evolution in host specialist ectomycorrhizal fungi.</title>
        <authorList>
            <person name="Lofgren L.A."/>
            <person name="Nguyen N.H."/>
            <person name="Vilgalys R."/>
            <person name="Ruytinx J."/>
            <person name="Liao H.L."/>
            <person name="Branco S."/>
            <person name="Kuo A."/>
            <person name="LaButti K."/>
            <person name="Lipzen A."/>
            <person name="Andreopoulos W."/>
            <person name="Pangilinan J."/>
            <person name="Riley R."/>
            <person name="Hundley H."/>
            <person name="Na H."/>
            <person name="Barry K."/>
            <person name="Grigoriev I.V."/>
            <person name="Stajich J.E."/>
            <person name="Kennedy P.G."/>
        </authorList>
    </citation>
    <scope>NUCLEOTIDE SEQUENCE</scope>
    <source>
        <strain evidence="1">FC203</strain>
    </source>
</reference>
<dbReference type="GeneID" id="64655493"/>
<dbReference type="RefSeq" id="XP_041228463.1">
    <property type="nucleotide sequence ID" value="XM_041361195.1"/>
</dbReference>
<sequence length="72" mass="7881">MLFPGDFSIPLIELAFLCAFLLYVSCRPYPNTRIIPSSPWPLARLLVVRPSGGHKVIGVGFAIPKPSCVNIL</sequence>
<dbReference type="Proteomes" id="UP001195769">
    <property type="component" value="Unassembled WGS sequence"/>
</dbReference>
<protein>
    <submittedName>
        <fullName evidence="1">Uncharacterized protein</fullName>
    </submittedName>
</protein>
<keyword evidence="2" id="KW-1185">Reference proteome</keyword>
<gene>
    <name evidence="1" type="ORF">F5891DRAFT_1021662</name>
</gene>